<keyword evidence="4" id="KW-1185">Reference proteome</keyword>
<proteinExistence type="predicted"/>
<evidence type="ECO:0000256" key="1">
    <source>
        <dbReference type="SAM" id="Coils"/>
    </source>
</evidence>
<dbReference type="AlphaFoldDB" id="A0A2W1CU21"/>
<dbReference type="Gene3D" id="1.20.5.340">
    <property type="match status" value="1"/>
</dbReference>
<protein>
    <submittedName>
        <fullName evidence="3">Uncharacterized protein</fullName>
    </submittedName>
</protein>
<evidence type="ECO:0000313" key="3">
    <source>
        <dbReference type="EMBL" id="KAI1512686.1"/>
    </source>
</evidence>
<dbReference type="Proteomes" id="UP000245464">
    <property type="component" value="Chromosome 10"/>
</dbReference>
<accession>A0A2W1CU21</accession>
<organism evidence="3 4">
    <name type="scientific">Pyrenophora tritici-repentis</name>
    <dbReference type="NCBI Taxonomy" id="45151"/>
    <lineage>
        <taxon>Eukaryota</taxon>
        <taxon>Fungi</taxon>
        <taxon>Dikarya</taxon>
        <taxon>Ascomycota</taxon>
        <taxon>Pezizomycotina</taxon>
        <taxon>Dothideomycetes</taxon>
        <taxon>Pleosporomycetidae</taxon>
        <taxon>Pleosporales</taxon>
        <taxon>Pleosporineae</taxon>
        <taxon>Pleosporaceae</taxon>
        <taxon>Pyrenophora</taxon>
    </lineage>
</organism>
<reference evidence="2" key="1">
    <citation type="journal article" date="2018" name="BMC Genomics">
        <title>Comparative genomics of the wheat fungal pathogen Pyrenophora tritici-repentis reveals chromosomal variations and genome plasticity.</title>
        <authorList>
            <person name="Moolhuijzen P."/>
            <person name="See P.T."/>
            <person name="Hane J.K."/>
            <person name="Shi G."/>
            <person name="Liu Z."/>
            <person name="Oliver R.P."/>
            <person name="Moffat C.S."/>
        </authorList>
    </citation>
    <scope>NUCLEOTIDE SEQUENCE [LARGE SCALE GENOMIC DNA]</scope>
    <source>
        <strain evidence="2">M4</strain>
    </source>
</reference>
<evidence type="ECO:0000313" key="4">
    <source>
        <dbReference type="Proteomes" id="UP000249757"/>
    </source>
</evidence>
<reference evidence="4" key="4">
    <citation type="journal article" date="2022" name="Microb. Genom.">
        <title>A global pangenome for the wheat fungal pathogen Pyrenophora tritici-repentis and prediction of effector protein structural homology.</title>
        <authorList>
            <person name="Moolhuijzen P.M."/>
            <person name="See P.T."/>
            <person name="Shi G."/>
            <person name="Powell H.R."/>
            <person name="Cockram J."/>
            <person name="Jorgensen L.N."/>
            <person name="Benslimane H."/>
            <person name="Strelkov S.E."/>
            <person name="Turner J."/>
            <person name="Liu Z."/>
            <person name="Moffat C.S."/>
        </authorList>
    </citation>
    <scope>NUCLEOTIDE SEQUENCE [LARGE SCALE GENOMIC DNA]</scope>
</reference>
<comment type="caution">
    <text evidence="3">The sequence shown here is derived from an EMBL/GenBank/DDBJ whole genome shotgun (WGS) entry which is preliminary data.</text>
</comment>
<name>A0A2W1CU21_9PLEO</name>
<reference evidence="3" key="2">
    <citation type="submission" date="2021-05" db="EMBL/GenBank/DDBJ databases">
        <authorList>
            <person name="Moolhuijzen P.M."/>
            <person name="Moffat C.S."/>
        </authorList>
    </citation>
    <scope>NUCLEOTIDE SEQUENCE</scope>
    <source>
        <strain evidence="3">86-124</strain>
    </source>
</reference>
<reference evidence="3" key="3">
    <citation type="journal article" date="2022" name="bioRxiv">
        <title>A global pangenome for the wheat fungal pathogen Pyrenophora tritici-repentis and prediction of effector protein structural homology.</title>
        <authorList>
            <person name="Moolhuijzen P."/>
            <person name="See P.T."/>
            <person name="Shi G."/>
            <person name="Powell H.R."/>
            <person name="Cockram J."/>
            <person name="Jorgensen L.N."/>
            <person name="Benslimane H."/>
            <person name="Strelkov S.E."/>
            <person name="Turner J."/>
            <person name="Liu Z."/>
            <person name="Moffat C.S."/>
        </authorList>
    </citation>
    <scope>NUCLEOTIDE SEQUENCE</scope>
    <source>
        <strain evidence="3">86-124</strain>
    </source>
</reference>
<sequence length="112" mass="12674">MTILPSSQFGKVLLISVDLMQEFRVAQYDARNRIAEIEAEISELQSHATTHTKEISNLENQRLAPGQVKNKALKAKLKTLRGKLCKTEQDICSLVKEKQEQIPANLKVLEDE</sequence>
<dbReference type="Proteomes" id="UP000249757">
    <property type="component" value="Unassembled WGS sequence"/>
</dbReference>
<feature type="coiled-coil region" evidence="1">
    <location>
        <begin position="34"/>
        <end position="61"/>
    </location>
</feature>
<evidence type="ECO:0000313" key="2">
    <source>
        <dbReference type="EMBL" id="KAF7565635.1"/>
    </source>
</evidence>
<dbReference type="EMBL" id="NQIK02000010">
    <property type="protein sequence ID" value="KAF7565635.1"/>
    <property type="molecule type" value="Genomic_DNA"/>
</dbReference>
<keyword evidence="1" id="KW-0175">Coiled coil</keyword>
<gene>
    <name evidence="3" type="ORF">Ptr86124_008652</name>
    <name evidence="2" type="ORF">PtrM4_050690</name>
</gene>
<dbReference type="EMBL" id="NRDI02000011">
    <property type="protein sequence ID" value="KAI1512686.1"/>
    <property type="molecule type" value="Genomic_DNA"/>
</dbReference>